<keyword evidence="3" id="KW-1185">Reference proteome</keyword>
<protein>
    <submittedName>
        <fullName evidence="2">Uncharacterized protein</fullName>
    </submittedName>
</protein>
<organism evidence="2 3">
    <name type="scientific">Aulographum hederae CBS 113979</name>
    <dbReference type="NCBI Taxonomy" id="1176131"/>
    <lineage>
        <taxon>Eukaryota</taxon>
        <taxon>Fungi</taxon>
        <taxon>Dikarya</taxon>
        <taxon>Ascomycota</taxon>
        <taxon>Pezizomycotina</taxon>
        <taxon>Dothideomycetes</taxon>
        <taxon>Pleosporomycetidae</taxon>
        <taxon>Aulographales</taxon>
        <taxon>Aulographaceae</taxon>
    </lineage>
</organism>
<dbReference type="EMBL" id="ML977163">
    <property type="protein sequence ID" value="KAF1985215.1"/>
    <property type="molecule type" value="Genomic_DNA"/>
</dbReference>
<evidence type="ECO:0000313" key="3">
    <source>
        <dbReference type="Proteomes" id="UP000800041"/>
    </source>
</evidence>
<feature type="region of interest" description="Disordered" evidence="1">
    <location>
        <begin position="203"/>
        <end position="224"/>
    </location>
</feature>
<dbReference type="Proteomes" id="UP000800041">
    <property type="component" value="Unassembled WGS sequence"/>
</dbReference>
<feature type="region of interest" description="Disordered" evidence="1">
    <location>
        <begin position="20"/>
        <end position="42"/>
    </location>
</feature>
<name>A0A6G1GWB0_9PEZI</name>
<sequence length="224" mass="25118">MAIEPKRYFWPAKRRWLDTIEGPTPPPAYRPSRLSVSTVASTEEAEAAATATEAAELEPEQEERAPSPPAAIQFVGTIYPPGAHRQTPAQAAAAELLDIKRMIAHFEIPRLQEELQASVNQLLESCRLDDAEHVLLITIKVRTMREEAELMPALLEGELSAQWLAMRYVDSIWAAGAIAQTWPVKQKYRGLWREMEEKKKAAEDAAAAAAEAEEEFDVRNEVDW</sequence>
<dbReference type="AlphaFoldDB" id="A0A6G1GWB0"/>
<gene>
    <name evidence="2" type="ORF">K402DRAFT_455197</name>
</gene>
<accession>A0A6G1GWB0</accession>
<reference evidence="2" key="1">
    <citation type="journal article" date="2020" name="Stud. Mycol.">
        <title>101 Dothideomycetes genomes: a test case for predicting lifestyles and emergence of pathogens.</title>
        <authorList>
            <person name="Haridas S."/>
            <person name="Albert R."/>
            <person name="Binder M."/>
            <person name="Bloem J."/>
            <person name="Labutti K."/>
            <person name="Salamov A."/>
            <person name="Andreopoulos B."/>
            <person name="Baker S."/>
            <person name="Barry K."/>
            <person name="Bills G."/>
            <person name="Bluhm B."/>
            <person name="Cannon C."/>
            <person name="Castanera R."/>
            <person name="Culley D."/>
            <person name="Daum C."/>
            <person name="Ezra D."/>
            <person name="Gonzalez J."/>
            <person name="Henrissat B."/>
            <person name="Kuo A."/>
            <person name="Liang C."/>
            <person name="Lipzen A."/>
            <person name="Lutzoni F."/>
            <person name="Magnuson J."/>
            <person name="Mondo S."/>
            <person name="Nolan M."/>
            <person name="Ohm R."/>
            <person name="Pangilinan J."/>
            <person name="Park H.-J."/>
            <person name="Ramirez L."/>
            <person name="Alfaro M."/>
            <person name="Sun H."/>
            <person name="Tritt A."/>
            <person name="Yoshinaga Y."/>
            <person name="Zwiers L.-H."/>
            <person name="Turgeon B."/>
            <person name="Goodwin S."/>
            <person name="Spatafora J."/>
            <person name="Crous P."/>
            <person name="Grigoriev I."/>
        </authorList>
    </citation>
    <scope>NUCLEOTIDE SEQUENCE</scope>
    <source>
        <strain evidence="2">CBS 113979</strain>
    </source>
</reference>
<evidence type="ECO:0000256" key="1">
    <source>
        <dbReference type="SAM" id="MobiDB-lite"/>
    </source>
</evidence>
<proteinExistence type="predicted"/>
<evidence type="ECO:0000313" key="2">
    <source>
        <dbReference type="EMBL" id="KAF1985215.1"/>
    </source>
</evidence>